<dbReference type="InterPro" id="IPR049278">
    <property type="entry name" value="MS_channel_C"/>
</dbReference>
<evidence type="ECO:0000256" key="3">
    <source>
        <dbReference type="ARBA" id="ARBA00022475"/>
    </source>
</evidence>
<dbReference type="SUPFAM" id="SSF50182">
    <property type="entry name" value="Sm-like ribonucleoproteins"/>
    <property type="match status" value="1"/>
</dbReference>
<proteinExistence type="inferred from homology"/>
<dbReference type="InterPro" id="IPR010920">
    <property type="entry name" value="LSM_dom_sf"/>
</dbReference>
<evidence type="ECO:0000313" key="11">
    <source>
        <dbReference type="Proteomes" id="UP000783390"/>
    </source>
</evidence>
<evidence type="ECO:0000259" key="8">
    <source>
        <dbReference type="Pfam" id="PF00924"/>
    </source>
</evidence>
<protein>
    <submittedName>
        <fullName evidence="10">Small conductance mechanosensitive channel</fullName>
    </submittedName>
</protein>
<dbReference type="SUPFAM" id="SSF82861">
    <property type="entry name" value="Mechanosensitive channel protein MscS (YggB), transmembrane region"/>
    <property type="match status" value="1"/>
</dbReference>
<dbReference type="Pfam" id="PF21082">
    <property type="entry name" value="MS_channel_3rd"/>
    <property type="match status" value="1"/>
</dbReference>
<dbReference type="Gene3D" id="2.30.30.60">
    <property type="match status" value="1"/>
</dbReference>
<keyword evidence="4 7" id="KW-0812">Transmembrane</keyword>
<dbReference type="InterPro" id="IPR011066">
    <property type="entry name" value="MscS_channel_C_sf"/>
</dbReference>
<evidence type="ECO:0000256" key="2">
    <source>
        <dbReference type="ARBA" id="ARBA00008017"/>
    </source>
</evidence>
<feature type="transmembrane region" description="Helical" evidence="7">
    <location>
        <begin position="80"/>
        <end position="101"/>
    </location>
</feature>
<feature type="domain" description="Mechanosensitive ion channel MscS C-terminal" evidence="9">
    <location>
        <begin position="198"/>
        <end position="282"/>
    </location>
</feature>
<evidence type="ECO:0000256" key="5">
    <source>
        <dbReference type="ARBA" id="ARBA00022989"/>
    </source>
</evidence>
<feature type="domain" description="Mechanosensitive ion channel MscS" evidence="8">
    <location>
        <begin position="127"/>
        <end position="191"/>
    </location>
</feature>
<dbReference type="EMBL" id="JAGGJZ010000012">
    <property type="protein sequence ID" value="MBP1890808.1"/>
    <property type="molecule type" value="Genomic_DNA"/>
</dbReference>
<dbReference type="InterPro" id="IPR006685">
    <property type="entry name" value="MscS_channel_2nd"/>
</dbReference>
<dbReference type="PANTHER" id="PTHR30460">
    <property type="entry name" value="MODERATE CONDUCTANCE MECHANOSENSITIVE CHANNEL YBIO"/>
    <property type="match status" value="1"/>
</dbReference>
<dbReference type="InterPro" id="IPR023408">
    <property type="entry name" value="MscS_beta-dom_sf"/>
</dbReference>
<dbReference type="Pfam" id="PF00924">
    <property type="entry name" value="MS_channel_2nd"/>
    <property type="match status" value="1"/>
</dbReference>
<dbReference type="Gene3D" id="1.10.287.1260">
    <property type="match status" value="1"/>
</dbReference>
<gene>
    <name evidence="10" type="ORF">J2Z53_002426</name>
</gene>
<dbReference type="RefSeq" id="WP_209797721.1">
    <property type="nucleotide sequence ID" value="NZ_JAGGJZ010000012.1"/>
</dbReference>
<reference evidence="10 11" key="1">
    <citation type="submission" date="2021-03" db="EMBL/GenBank/DDBJ databases">
        <title>Genomic Encyclopedia of Type Strains, Phase IV (KMG-IV): sequencing the most valuable type-strain genomes for metagenomic binning, comparative biology and taxonomic classification.</title>
        <authorList>
            <person name="Goeker M."/>
        </authorList>
    </citation>
    <scope>NUCLEOTIDE SEQUENCE [LARGE SCALE GENOMIC DNA]</scope>
    <source>
        <strain evidence="10 11">DSM 3984</strain>
    </source>
</reference>
<feature type="transmembrane region" description="Helical" evidence="7">
    <location>
        <begin position="37"/>
        <end position="59"/>
    </location>
</feature>
<evidence type="ECO:0000259" key="9">
    <source>
        <dbReference type="Pfam" id="PF21082"/>
    </source>
</evidence>
<comment type="subcellular location">
    <subcellularLocation>
        <location evidence="1">Cell membrane</location>
        <topology evidence="1">Multi-pass membrane protein</topology>
    </subcellularLocation>
</comment>
<dbReference type="InterPro" id="IPR011014">
    <property type="entry name" value="MscS_channel_TM-2"/>
</dbReference>
<accession>A0ABS4F3K2</accession>
<keyword evidence="5 7" id="KW-1133">Transmembrane helix</keyword>
<dbReference type="PANTHER" id="PTHR30460:SF0">
    <property type="entry name" value="MODERATE CONDUCTANCE MECHANOSENSITIVE CHANNEL YBIO"/>
    <property type="match status" value="1"/>
</dbReference>
<dbReference type="InterPro" id="IPR045276">
    <property type="entry name" value="YbiO_bact"/>
</dbReference>
<comment type="similarity">
    <text evidence="2">Belongs to the MscS (TC 1.A.23) family.</text>
</comment>
<keyword evidence="11" id="KW-1185">Reference proteome</keyword>
<evidence type="ECO:0000256" key="1">
    <source>
        <dbReference type="ARBA" id="ARBA00004651"/>
    </source>
</evidence>
<comment type="caution">
    <text evidence="10">The sequence shown here is derived from an EMBL/GenBank/DDBJ whole genome shotgun (WGS) entry which is preliminary data.</text>
</comment>
<organism evidence="10 11">
    <name type="scientific">Clostridium moniliforme</name>
    <dbReference type="NCBI Taxonomy" id="39489"/>
    <lineage>
        <taxon>Bacteria</taxon>
        <taxon>Bacillati</taxon>
        <taxon>Bacillota</taxon>
        <taxon>Clostridia</taxon>
        <taxon>Eubacteriales</taxon>
        <taxon>Clostridiaceae</taxon>
        <taxon>Clostridium</taxon>
    </lineage>
</organism>
<dbReference type="Proteomes" id="UP000783390">
    <property type="component" value="Unassembled WGS sequence"/>
</dbReference>
<sequence length="300" mass="33191">MNYLLIDIFSMKEGIKIGPIKITAESIDFIIKKGFKVISVIILMFIAIKVGNVAIKKFVDRQVNNPNSKLTMNPQKAKTIGAVLHSILKYSVYFIGIAIILSDLFNGISLTFASIGGFAVGFGAQSLVQDLINGFFILFEDQYGVGDYVTIGSFEGIIESIGIRTTIIKDFNGDIHSIPNGTIKAVTNHSRSNIRFIVDVSIAYEEDIDNALGVIERTCKVFEEEHREEVVNSIEIWGVTDLGASGLNIRTVGFSTPMCQWSMERALRKAIKEALDSAGIEIPYNKTEIIIKNKGEKVNW</sequence>
<name>A0ABS4F3K2_9CLOT</name>
<evidence type="ECO:0000256" key="7">
    <source>
        <dbReference type="SAM" id="Phobius"/>
    </source>
</evidence>
<dbReference type="Gene3D" id="3.30.70.100">
    <property type="match status" value="1"/>
</dbReference>
<dbReference type="SUPFAM" id="SSF82689">
    <property type="entry name" value="Mechanosensitive channel protein MscS (YggB), C-terminal domain"/>
    <property type="match status" value="1"/>
</dbReference>
<keyword evidence="3" id="KW-1003">Cell membrane</keyword>
<evidence type="ECO:0000256" key="4">
    <source>
        <dbReference type="ARBA" id="ARBA00022692"/>
    </source>
</evidence>
<keyword evidence="6 7" id="KW-0472">Membrane</keyword>
<evidence type="ECO:0000313" key="10">
    <source>
        <dbReference type="EMBL" id="MBP1890808.1"/>
    </source>
</evidence>
<evidence type="ECO:0000256" key="6">
    <source>
        <dbReference type="ARBA" id="ARBA00023136"/>
    </source>
</evidence>